<dbReference type="InterPro" id="IPR022127">
    <property type="entry name" value="STIMATE/YPL162C"/>
</dbReference>
<proteinExistence type="predicted"/>
<dbReference type="AlphaFoldDB" id="A0A8H7SM20"/>
<feature type="transmembrane region" description="Helical" evidence="10">
    <location>
        <begin position="12"/>
        <end position="34"/>
    </location>
</feature>
<keyword evidence="3 10" id="KW-0812">Transmembrane</keyword>
<feature type="transmembrane region" description="Helical" evidence="10">
    <location>
        <begin position="184"/>
        <end position="206"/>
    </location>
</feature>
<evidence type="ECO:0000256" key="5">
    <source>
        <dbReference type="ARBA" id="ARBA00023054"/>
    </source>
</evidence>
<dbReference type="PANTHER" id="PTHR31735">
    <property type="entry name" value="VACUOLAR MEMBRANE PROTEIN YPL162C"/>
    <property type="match status" value="1"/>
</dbReference>
<accession>A0A8H7SM20</accession>
<dbReference type="Pfam" id="PF12400">
    <property type="entry name" value="STIMATE"/>
    <property type="match status" value="1"/>
</dbReference>
<feature type="region of interest" description="Disordered" evidence="9">
    <location>
        <begin position="474"/>
        <end position="495"/>
    </location>
</feature>
<evidence type="ECO:0000256" key="9">
    <source>
        <dbReference type="SAM" id="MobiDB-lite"/>
    </source>
</evidence>
<feature type="compositionally biased region" description="Basic and acidic residues" evidence="9">
    <location>
        <begin position="474"/>
        <end position="484"/>
    </location>
</feature>
<comment type="subcellular location">
    <subcellularLocation>
        <location evidence="2">Membrane</location>
    </subcellularLocation>
    <subcellularLocation>
        <location evidence="1">Mitochondrion</location>
    </subcellularLocation>
</comment>
<feature type="transmembrane region" description="Helical" evidence="10">
    <location>
        <begin position="435"/>
        <end position="457"/>
    </location>
</feature>
<dbReference type="Gene3D" id="1.20.5.340">
    <property type="match status" value="1"/>
</dbReference>
<dbReference type="Pfam" id="PF07798">
    <property type="entry name" value="CCDC90-like"/>
    <property type="match status" value="1"/>
</dbReference>
<dbReference type="GO" id="GO:0016020">
    <property type="term" value="C:membrane"/>
    <property type="evidence" value="ECO:0007669"/>
    <property type="project" value="UniProtKB-SubCell"/>
</dbReference>
<dbReference type="Proteomes" id="UP000613177">
    <property type="component" value="Unassembled WGS sequence"/>
</dbReference>
<evidence type="ECO:0000256" key="8">
    <source>
        <dbReference type="SAM" id="Coils"/>
    </source>
</evidence>
<sequence length="495" mass="56898">MLPEDEQSGCQLLDSFAIFVQLVLATLAFSTLIIKRQRESPQRPVLIWSFDVSKQLIGGIVIHSLNLIASHLFGKSLDGEPESNPCVWYFLNIFVDTTLGVLIIWGVLSLVTFMATHYRLNGFQSGVYGEPPIENQIKIWFKQLSAYIVALVTMKVLVLILFGICPWLEDFGEWVLGWTKGDYRLQVLFVMLIFPLVMNIVQFWIVDTIVKHKTTVPIRLDNDEELAHDTLISDSDYISDAEDVDSFKIQQRSSSISDENAVVDDPLLQANKDPFAFRQSHHFDTYQVLIDLQSQGFTRKQAEVIMKGIKFRLRECTASVRQQLLQKSDLENESYLFRAALSELRTEVQVMRRNDMQMLQTEMSLITREVDSLEQRLSEGVADMKNEIQMDMNNRKNETRQDQKKMDMQIQEINNKFTIRLGDIRTEIEAVRWETIWKGMAGVALAGLTIASLGYLLTRYSVRKATLARLEDDKKRKLKQEEASRAGTADMEVIY</sequence>
<dbReference type="InterPro" id="IPR024461">
    <property type="entry name" value="CCDC90-like"/>
</dbReference>
<evidence type="ECO:0000256" key="6">
    <source>
        <dbReference type="ARBA" id="ARBA00023128"/>
    </source>
</evidence>
<feature type="transmembrane region" description="Helical" evidence="10">
    <location>
        <begin position="144"/>
        <end position="164"/>
    </location>
</feature>
<evidence type="ECO:0000256" key="2">
    <source>
        <dbReference type="ARBA" id="ARBA00004370"/>
    </source>
</evidence>
<keyword evidence="5 8" id="KW-0175">Coiled coil</keyword>
<evidence type="ECO:0000313" key="12">
    <source>
        <dbReference type="Proteomes" id="UP000613177"/>
    </source>
</evidence>
<comment type="caution">
    <text evidence="11">The sequence shown here is derived from an EMBL/GenBank/DDBJ whole genome shotgun (WGS) entry which is preliminary data.</text>
</comment>
<name>A0A8H7SM20_9FUNG</name>
<evidence type="ECO:0000256" key="3">
    <source>
        <dbReference type="ARBA" id="ARBA00022692"/>
    </source>
</evidence>
<keyword evidence="4 10" id="KW-1133">Transmembrane helix</keyword>
<organism evidence="11 12">
    <name type="scientific">Thamnidium elegans</name>
    <dbReference type="NCBI Taxonomy" id="101142"/>
    <lineage>
        <taxon>Eukaryota</taxon>
        <taxon>Fungi</taxon>
        <taxon>Fungi incertae sedis</taxon>
        <taxon>Mucoromycota</taxon>
        <taxon>Mucoromycotina</taxon>
        <taxon>Mucoromycetes</taxon>
        <taxon>Mucorales</taxon>
        <taxon>Mucorineae</taxon>
        <taxon>Mucoraceae</taxon>
        <taxon>Thamnidium</taxon>
    </lineage>
</organism>
<evidence type="ECO:0000256" key="4">
    <source>
        <dbReference type="ARBA" id="ARBA00022989"/>
    </source>
</evidence>
<evidence type="ECO:0000256" key="1">
    <source>
        <dbReference type="ARBA" id="ARBA00004173"/>
    </source>
</evidence>
<feature type="transmembrane region" description="Helical" evidence="10">
    <location>
        <begin position="55"/>
        <end position="73"/>
    </location>
</feature>
<keyword evidence="12" id="KW-1185">Reference proteome</keyword>
<evidence type="ECO:0000256" key="7">
    <source>
        <dbReference type="ARBA" id="ARBA00023136"/>
    </source>
</evidence>
<protein>
    <submittedName>
        <fullName evidence="11">Uncharacterized protein</fullName>
    </submittedName>
</protein>
<dbReference type="EMBL" id="JAEPRE010000091">
    <property type="protein sequence ID" value="KAG2233054.1"/>
    <property type="molecule type" value="Genomic_DNA"/>
</dbReference>
<feature type="coiled-coil region" evidence="8">
    <location>
        <begin position="356"/>
        <end position="416"/>
    </location>
</feature>
<feature type="transmembrane region" description="Helical" evidence="10">
    <location>
        <begin position="93"/>
        <end position="115"/>
    </location>
</feature>
<evidence type="ECO:0000313" key="11">
    <source>
        <dbReference type="EMBL" id="KAG2233054.1"/>
    </source>
</evidence>
<evidence type="ECO:0000256" key="10">
    <source>
        <dbReference type="SAM" id="Phobius"/>
    </source>
</evidence>
<keyword evidence="6" id="KW-0496">Mitochondrion</keyword>
<gene>
    <name evidence="11" type="ORF">INT48_009854</name>
</gene>
<dbReference type="GO" id="GO:0005739">
    <property type="term" value="C:mitochondrion"/>
    <property type="evidence" value="ECO:0007669"/>
    <property type="project" value="UniProtKB-SubCell"/>
</dbReference>
<reference evidence="11" key="1">
    <citation type="submission" date="2021-01" db="EMBL/GenBank/DDBJ databases">
        <title>Metabolic potential, ecology and presence of endohyphal bacteria is reflected in genomic diversity of Mucoromycotina.</title>
        <authorList>
            <person name="Muszewska A."/>
            <person name="Okrasinska A."/>
            <person name="Steczkiewicz K."/>
            <person name="Drgas O."/>
            <person name="Orlowska M."/>
            <person name="Perlinska-Lenart U."/>
            <person name="Aleksandrzak-Piekarczyk T."/>
            <person name="Szatraj K."/>
            <person name="Zielenkiewicz U."/>
            <person name="Pilsyk S."/>
            <person name="Malc E."/>
            <person name="Mieczkowski P."/>
            <person name="Kruszewska J.S."/>
            <person name="Biernat P."/>
            <person name="Pawlowska J."/>
        </authorList>
    </citation>
    <scope>NUCLEOTIDE SEQUENCE</scope>
    <source>
        <strain evidence="11">WA0000018081</strain>
    </source>
</reference>
<dbReference type="PANTHER" id="PTHR31735:SF1">
    <property type="entry name" value="VACUOLAR MEMBRANE PROTEIN YPL162C"/>
    <property type="match status" value="1"/>
</dbReference>
<keyword evidence="7 10" id="KW-0472">Membrane</keyword>